<dbReference type="RefSeq" id="XP_002673744.1">
    <property type="nucleotide sequence ID" value="XM_002673698.1"/>
</dbReference>
<dbReference type="KEGG" id="ngr:NAEGRDRAFT_71057"/>
<evidence type="ECO:0000313" key="2">
    <source>
        <dbReference type="Proteomes" id="UP000006671"/>
    </source>
</evidence>
<dbReference type="AlphaFoldDB" id="D2VQ82"/>
<reference evidence="1 2" key="1">
    <citation type="journal article" date="2010" name="Cell">
        <title>The genome of Naegleria gruberi illuminates early eukaryotic versatility.</title>
        <authorList>
            <person name="Fritz-Laylin L.K."/>
            <person name="Prochnik S.E."/>
            <person name="Ginger M.L."/>
            <person name="Dacks J.B."/>
            <person name="Carpenter M.L."/>
            <person name="Field M.C."/>
            <person name="Kuo A."/>
            <person name="Paredez A."/>
            <person name="Chapman J."/>
            <person name="Pham J."/>
            <person name="Shu S."/>
            <person name="Neupane R."/>
            <person name="Cipriano M."/>
            <person name="Mancuso J."/>
            <person name="Tu H."/>
            <person name="Salamov A."/>
            <person name="Lindquist E."/>
            <person name="Shapiro H."/>
            <person name="Lucas S."/>
            <person name="Grigoriev I.V."/>
            <person name="Cande W.Z."/>
            <person name="Fulton C."/>
            <person name="Rokhsar D.S."/>
            <person name="Dawson S.C."/>
        </authorList>
    </citation>
    <scope>NUCLEOTIDE SEQUENCE [LARGE SCALE GENOMIC DNA]</scope>
    <source>
        <strain evidence="1 2">NEG-M</strain>
    </source>
</reference>
<gene>
    <name evidence="1" type="ORF">NAEGRDRAFT_71057</name>
</gene>
<dbReference type="GeneID" id="8855644"/>
<name>D2VQ82_NAEGR</name>
<dbReference type="VEuPathDB" id="AmoebaDB:NAEGRDRAFT_71057"/>
<dbReference type="InParanoid" id="D2VQ82"/>
<protein>
    <submittedName>
        <fullName evidence="1">Predicted protein</fullName>
    </submittedName>
</protein>
<dbReference type="Proteomes" id="UP000006671">
    <property type="component" value="Unassembled WGS sequence"/>
</dbReference>
<proteinExistence type="predicted"/>
<evidence type="ECO:0000313" key="1">
    <source>
        <dbReference type="EMBL" id="EFC41000.1"/>
    </source>
</evidence>
<sequence length="117" mass="13207">MFTLKKLSSLPLQSALRRSVFDFLKFNEGYCGLLVGNLFLNGDSIKEGQIYSGDYKVFVSDECKQSNEFNQVGGVYCHFVAGNLLFQFNPQIDEHVKKSLIDQMIQETLQDGIQLTG</sequence>
<dbReference type="EMBL" id="GG738888">
    <property type="protein sequence ID" value="EFC41000.1"/>
    <property type="molecule type" value="Genomic_DNA"/>
</dbReference>
<keyword evidence="2" id="KW-1185">Reference proteome</keyword>
<organism evidence="2">
    <name type="scientific">Naegleria gruberi</name>
    <name type="common">Amoeba</name>
    <dbReference type="NCBI Taxonomy" id="5762"/>
    <lineage>
        <taxon>Eukaryota</taxon>
        <taxon>Discoba</taxon>
        <taxon>Heterolobosea</taxon>
        <taxon>Tetramitia</taxon>
        <taxon>Eutetramitia</taxon>
        <taxon>Vahlkampfiidae</taxon>
        <taxon>Naegleria</taxon>
    </lineage>
</organism>
<accession>D2VQ82</accession>